<dbReference type="Pfam" id="PF00497">
    <property type="entry name" value="SBP_bac_3"/>
    <property type="match status" value="1"/>
</dbReference>
<evidence type="ECO:0000256" key="4">
    <source>
        <dbReference type="ARBA" id="ARBA00022692"/>
    </source>
</evidence>
<keyword evidence="7 9" id="KW-1133">Transmembrane helix</keyword>
<gene>
    <name evidence="12" type="ORF">G195_001996</name>
</gene>
<dbReference type="NCBIfam" id="TIGR01726">
    <property type="entry name" value="HEQRo_perm_3TM"/>
    <property type="match status" value="2"/>
</dbReference>
<dbReference type="CDD" id="cd13689">
    <property type="entry name" value="PBP2_BsGlnH"/>
    <property type="match status" value="1"/>
</dbReference>
<keyword evidence="8 9" id="KW-0472">Membrane</keyword>
<evidence type="ECO:0000259" key="11">
    <source>
        <dbReference type="PROSITE" id="PS50928"/>
    </source>
</evidence>
<dbReference type="PANTHER" id="PTHR30614">
    <property type="entry name" value="MEMBRANE COMPONENT OF AMINO ACID ABC TRANSPORTER"/>
    <property type="match status" value="1"/>
</dbReference>
<evidence type="ECO:0000256" key="10">
    <source>
        <dbReference type="SAM" id="SignalP"/>
    </source>
</evidence>
<dbReference type="AlphaFoldDB" id="A0A8J4SWB8"/>
<keyword evidence="4 9" id="KW-0812">Transmembrane</keyword>
<feature type="signal peptide" evidence="10">
    <location>
        <begin position="1"/>
        <end position="16"/>
    </location>
</feature>
<evidence type="ECO:0000256" key="2">
    <source>
        <dbReference type="ARBA" id="ARBA00022448"/>
    </source>
</evidence>
<feature type="transmembrane region" description="Helical" evidence="9">
    <location>
        <begin position="339"/>
        <end position="358"/>
    </location>
</feature>
<evidence type="ECO:0000256" key="6">
    <source>
        <dbReference type="ARBA" id="ARBA00022970"/>
    </source>
</evidence>
<dbReference type="Gene3D" id="3.40.190.10">
    <property type="entry name" value="Periplasmic binding protein-like II"/>
    <property type="match status" value="2"/>
</dbReference>
<dbReference type="SUPFAM" id="SSF53850">
    <property type="entry name" value="Periplasmic binding protein-like II"/>
    <property type="match status" value="1"/>
</dbReference>
<keyword evidence="5 10" id="KW-0732">Signal</keyword>
<feature type="transmembrane region" description="Helical" evidence="9">
    <location>
        <begin position="434"/>
        <end position="456"/>
    </location>
</feature>
<dbReference type="Pfam" id="PF00528">
    <property type="entry name" value="BPD_transp_1"/>
    <property type="match status" value="2"/>
</dbReference>
<feature type="transmembrane region" description="Helical" evidence="9">
    <location>
        <begin position="370"/>
        <end position="389"/>
    </location>
</feature>
<evidence type="ECO:0000256" key="8">
    <source>
        <dbReference type="ARBA" id="ARBA00023136"/>
    </source>
</evidence>
<reference evidence="12" key="1">
    <citation type="journal article" date="2015" name="Genom Data">
        <title>Draft genome sequences of Phytophthora kernoviae and Phytophthora ramorum lineage EU2 from Scotland.</title>
        <authorList>
            <person name="Sambles C."/>
            <person name="Schlenzig A."/>
            <person name="O'Neill P."/>
            <person name="Grant M."/>
            <person name="Studholme D.J."/>
        </authorList>
    </citation>
    <scope>NUCLEOTIDE SEQUENCE</scope>
    <source>
        <strain evidence="12">00238/432</strain>
    </source>
</reference>
<reference evidence="12" key="2">
    <citation type="submission" date="2020-02" db="EMBL/GenBank/DDBJ databases">
        <authorList>
            <person name="Studholme D.J."/>
        </authorList>
    </citation>
    <scope>NUCLEOTIDE SEQUENCE</scope>
    <source>
        <strain evidence="12">00238/432</strain>
    </source>
</reference>
<dbReference type="FunFam" id="1.10.3720.10:FF:000033">
    <property type="entry name" value="Polar amino acid ABC transporter permease"/>
    <property type="match status" value="2"/>
</dbReference>
<comment type="caution">
    <text evidence="12">The sequence shown here is derived from an EMBL/GenBank/DDBJ whole genome shotgun (WGS) entry which is preliminary data.</text>
</comment>
<dbReference type="InterPro" id="IPR010065">
    <property type="entry name" value="AA_ABC_transptr_permease_3TM"/>
</dbReference>
<keyword evidence="6" id="KW-0029">Amino-acid transport</keyword>
<dbReference type="Proteomes" id="UP000702964">
    <property type="component" value="Unassembled WGS sequence"/>
</dbReference>
<dbReference type="GO" id="GO:0043190">
    <property type="term" value="C:ATP-binding cassette (ABC) transporter complex"/>
    <property type="evidence" value="ECO:0007669"/>
    <property type="project" value="InterPro"/>
</dbReference>
<dbReference type="InterPro" id="IPR018313">
    <property type="entry name" value="SBP_3_CS"/>
</dbReference>
<feature type="transmembrane region" description="Helical" evidence="9">
    <location>
        <begin position="578"/>
        <end position="598"/>
    </location>
</feature>
<feature type="transmembrane region" description="Helical" evidence="9">
    <location>
        <begin position="307"/>
        <end position="327"/>
    </location>
</feature>
<dbReference type="SMART" id="SM00079">
    <property type="entry name" value="PBPe"/>
    <property type="match status" value="1"/>
</dbReference>
<comment type="subcellular location">
    <subcellularLocation>
        <location evidence="1">Cell membrane</location>
        <topology evidence="1">Multi-pass membrane protein</topology>
    </subcellularLocation>
</comment>
<evidence type="ECO:0000256" key="9">
    <source>
        <dbReference type="SAM" id="Phobius"/>
    </source>
</evidence>
<dbReference type="SUPFAM" id="SSF161098">
    <property type="entry name" value="MetI-like"/>
    <property type="match status" value="2"/>
</dbReference>
<evidence type="ECO:0000313" key="13">
    <source>
        <dbReference type="Proteomes" id="UP000702964"/>
    </source>
</evidence>
<feature type="domain" description="ABC transmembrane type-1" evidence="11">
    <location>
        <begin position="301"/>
        <end position="489"/>
    </location>
</feature>
<dbReference type="GO" id="GO:0015276">
    <property type="term" value="F:ligand-gated monoatomic ion channel activity"/>
    <property type="evidence" value="ECO:0007669"/>
    <property type="project" value="InterPro"/>
</dbReference>
<dbReference type="Gene3D" id="1.10.3720.10">
    <property type="entry name" value="MetI-like"/>
    <property type="match status" value="2"/>
</dbReference>
<feature type="transmembrane region" description="Helical" evidence="9">
    <location>
        <begin position="676"/>
        <end position="699"/>
    </location>
</feature>
<dbReference type="EMBL" id="AOFI03000015">
    <property type="protein sequence ID" value="KAF4324641.1"/>
    <property type="molecule type" value="Genomic_DNA"/>
</dbReference>
<dbReference type="InterPro" id="IPR035906">
    <property type="entry name" value="MetI-like_sf"/>
</dbReference>
<evidence type="ECO:0000256" key="3">
    <source>
        <dbReference type="ARBA" id="ARBA00022475"/>
    </source>
</evidence>
<feature type="transmembrane region" description="Helical" evidence="9">
    <location>
        <begin position="468"/>
        <end position="492"/>
    </location>
</feature>
<feature type="transmembrane region" description="Helical" evidence="9">
    <location>
        <begin position="555"/>
        <end position="572"/>
    </location>
</feature>
<name>A0A8J4SWB8_9STRA</name>
<evidence type="ECO:0000256" key="5">
    <source>
        <dbReference type="ARBA" id="ARBA00022729"/>
    </source>
</evidence>
<dbReference type="GO" id="GO:0006865">
    <property type="term" value="P:amino acid transport"/>
    <property type="evidence" value="ECO:0007669"/>
    <property type="project" value="UniProtKB-KW"/>
</dbReference>
<dbReference type="InterPro" id="IPR000515">
    <property type="entry name" value="MetI-like"/>
</dbReference>
<proteinExistence type="predicted"/>
<feature type="transmembrane region" description="Helical" evidence="9">
    <location>
        <begin position="512"/>
        <end position="534"/>
    </location>
</feature>
<evidence type="ECO:0000313" key="12">
    <source>
        <dbReference type="EMBL" id="KAF4324641.1"/>
    </source>
</evidence>
<keyword evidence="2" id="KW-0813">Transport</keyword>
<feature type="domain" description="ABC transmembrane type-1" evidence="11">
    <location>
        <begin position="510"/>
        <end position="699"/>
    </location>
</feature>
<dbReference type="CDD" id="cd06261">
    <property type="entry name" value="TM_PBP2"/>
    <property type="match status" value="2"/>
</dbReference>
<organism evidence="12 13">
    <name type="scientific">Phytophthora kernoviae 00238/432</name>
    <dbReference type="NCBI Taxonomy" id="1284355"/>
    <lineage>
        <taxon>Eukaryota</taxon>
        <taxon>Sar</taxon>
        <taxon>Stramenopiles</taxon>
        <taxon>Oomycota</taxon>
        <taxon>Peronosporomycetes</taxon>
        <taxon>Peronosporales</taxon>
        <taxon>Peronosporaceae</taxon>
        <taxon>Phytophthora</taxon>
    </lineage>
</organism>
<keyword evidence="3" id="KW-1003">Cell membrane</keyword>
<dbReference type="InterPro" id="IPR001638">
    <property type="entry name" value="Solute-binding_3/MltF_N"/>
</dbReference>
<sequence length="707" mass="77032">MLVLILSLVLSGCSTGEENSSGGSGGNAEAKGTIEQIKERGKLIAGVKYDTKLFGLKDPASGEVEGFDIDIAKALAKQILGDETKIELKEVTSKTRIPMLQNGDIDIIIATMTITDERKEQVDFSDVYFEAGQSLLVKNDSAITGLESLGGVKVLAVKGSTSAQNIREKAPDAEVLEYDNYQDAFTALKAGKGEALTTDNIILIGMQQTDNNYKLVGGNFTSEPYGIAIRKGDTAFVEEVNSLLKSMKDSGEYDTLHEKWLGSKPEAQSPLLHLENGGFTYMGKLDFSILIKHSDRFLEGFLNTIQVSIMALIGSFILGAIMAIFRISPIKPLNWIGTAFVEFIRNIPLLLVVFFFYLGLPAMGISLDGFISGTLGLTIYTAAFIAEAIRAGIQTVPRGQLEAARSSGLSYVQAMNLVILPQAIKIVLPSIGNQFINLVKNSSILAVVAGMDLMYFADLINSDTFLPLSVYTIVALFYLVLTLPLSFLVHYMERSGAYAWPNLRFLLHGFLITLQVAGLSIVFSFVLGTVLGTVRYTRIPVLSQIVAVIVDTIRNLPLLLIIFFIHIVLPQLGIKMSVFWSTVVGLSLFEGAMIAEIVRSGLKSIERGQVEAARSSGLSYMQTLGGIIMPQALRRMSPPMVSQFISLLKDTSLAIIISLPELMHNVQILGGQSFDYVIPALLLAAVLYFVINYTLSIVARRLEARMT</sequence>
<dbReference type="PANTHER" id="PTHR30614:SF7">
    <property type="entry name" value="GLUTAMINE ABC TRANSPORTER PERMEASE PROTEIN GLNM-RELATED"/>
    <property type="match status" value="1"/>
</dbReference>
<accession>A0A8J4SWB8</accession>
<evidence type="ECO:0000256" key="1">
    <source>
        <dbReference type="ARBA" id="ARBA00004651"/>
    </source>
</evidence>
<dbReference type="PROSITE" id="PS01039">
    <property type="entry name" value="SBP_BACTERIAL_3"/>
    <property type="match status" value="1"/>
</dbReference>
<dbReference type="InterPro" id="IPR001320">
    <property type="entry name" value="Iontro_rcpt_C"/>
</dbReference>
<dbReference type="SMART" id="SM00062">
    <property type="entry name" value="PBPb"/>
    <property type="match status" value="1"/>
</dbReference>
<dbReference type="PROSITE" id="PS50928">
    <property type="entry name" value="ABC_TM1"/>
    <property type="match status" value="2"/>
</dbReference>
<dbReference type="InterPro" id="IPR043429">
    <property type="entry name" value="ArtM/GltK/GlnP/TcyL/YhdX-like"/>
</dbReference>
<evidence type="ECO:0000256" key="7">
    <source>
        <dbReference type="ARBA" id="ARBA00022989"/>
    </source>
</evidence>
<feature type="chain" id="PRO_5035283006" description="ABC transmembrane type-1 domain-containing protein" evidence="10">
    <location>
        <begin position="17"/>
        <end position="707"/>
    </location>
</feature>
<protein>
    <recommendedName>
        <fullName evidence="11">ABC transmembrane type-1 domain-containing protein</fullName>
    </recommendedName>
</protein>